<evidence type="ECO:0008006" key="3">
    <source>
        <dbReference type="Google" id="ProtNLM"/>
    </source>
</evidence>
<sequence>MVTNIVRSVFNLVEGILGSIFGPPGPPLELPPISRDDFYTTNQNTPLSVPPPGVLANDFDLDGDPLTAILVSGPSNGSVVLNADGSFTYTPNPGFVGTDAFTYQASDGRTRSLVASVTITVNPVNLPPVAQNDMYETTQNTPLAVPAPGVLANDTDPNGDPLSAQLVGAPSNGTVVLNSDGSFVYTPNPAFTGTDTFTYRASDGSALSNVATVSITVSVP</sequence>
<dbReference type="OrthoDB" id="283370at2"/>
<gene>
    <name evidence="1" type="ORF">CHM34_01325</name>
</gene>
<dbReference type="Gene3D" id="2.60.40.2810">
    <property type="match status" value="1"/>
</dbReference>
<proteinExistence type="predicted"/>
<evidence type="ECO:0000313" key="2">
    <source>
        <dbReference type="Proteomes" id="UP000215459"/>
    </source>
</evidence>
<dbReference type="Proteomes" id="UP000215459">
    <property type="component" value="Unassembled WGS sequence"/>
</dbReference>
<comment type="caution">
    <text evidence="1">The sequence shown here is derived from an EMBL/GenBank/DDBJ whole genome shotgun (WGS) entry which is preliminary data.</text>
</comment>
<dbReference type="InterPro" id="IPR015919">
    <property type="entry name" value="Cadherin-like_sf"/>
</dbReference>
<accession>A0A235BDK4</accession>
<reference evidence="1 2" key="1">
    <citation type="submission" date="2017-07" db="EMBL/GenBank/DDBJ databases">
        <title>The genome sequence of Paludifilum halophilum highlights mechanisms for microbial adaptation to high salt environemnts.</title>
        <authorList>
            <person name="Belbahri L."/>
        </authorList>
    </citation>
    <scope>NUCLEOTIDE SEQUENCE [LARGE SCALE GENOMIC DNA]</scope>
    <source>
        <strain evidence="1 2">DSM 102817</strain>
    </source>
</reference>
<dbReference type="NCBIfam" id="NF012211">
    <property type="entry name" value="tand_rpt_95"/>
    <property type="match status" value="2"/>
</dbReference>
<dbReference type="EMBL" id="NOWF01000001">
    <property type="protein sequence ID" value="OYD09675.1"/>
    <property type="molecule type" value="Genomic_DNA"/>
</dbReference>
<organism evidence="1 2">
    <name type="scientific">Paludifilum halophilum</name>
    <dbReference type="NCBI Taxonomy" id="1642702"/>
    <lineage>
        <taxon>Bacteria</taxon>
        <taxon>Bacillati</taxon>
        <taxon>Bacillota</taxon>
        <taxon>Bacilli</taxon>
        <taxon>Bacillales</taxon>
        <taxon>Thermoactinomycetaceae</taxon>
        <taxon>Paludifilum</taxon>
    </lineage>
</organism>
<dbReference type="GO" id="GO:0016020">
    <property type="term" value="C:membrane"/>
    <property type="evidence" value="ECO:0007669"/>
    <property type="project" value="InterPro"/>
</dbReference>
<protein>
    <recommendedName>
        <fullName evidence="3">Tandem-95 repeat protein</fullName>
    </recommendedName>
</protein>
<keyword evidence="2" id="KW-1185">Reference proteome</keyword>
<dbReference type="AlphaFoldDB" id="A0A235BDK4"/>
<dbReference type="Gene3D" id="2.60.40.3440">
    <property type="match status" value="1"/>
</dbReference>
<evidence type="ECO:0000313" key="1">
    <source>
        <dbReference type="EMBL" id="OYD09675.1"/>
    </source>
</evidence>
<dbReference type="RefSeq" id="WP_094262775.1">
    <property type="nucleotide sequence ID" value="NZ_NOWF01000001.1"/>
</dbReference>
<name>A0A235BDK4_9BACL</name>
<dbReference type="GO" id="GO:0005509">
    <property type="term" value="F:calcium ion binding"/>
    <property type="evidence" value="ECO:0007669"/>
    <property type="project" value="InterPro"/>
</dbReference>
<dbReference type="Pfam" id="PF17963">
    <property type="entry name" value="Big_9"/>
    <property type="match status" value="2"/>
</dbReference>
<dbReference type="SUPFAM" id="SSF49313">
    <property type="entry name" value="Cadherin-like"/>
    <property type="match status" value="1"/>
</dbReference>